<dbReference type="Proteomes" id="UP000229497">
    <property type="component" value="Unassembled WGS sequence"/>
</dbReference>
<name>A0A2H0KL84_9BACT</name>
<dbReference type="Gene3D" id="1.20.58.1000">
    <property type="entry name" value="Metal-sensitive repressor, helix protomer"/>
    <property type="match status" value="1"/>
</dbReference>
<evidence type="ECO:0000313" key="2">
    <source>
        <dbReference type="Proteomes" id="UP000229497"/>
    </source>
</evidence>
<dbReference type="GO" id="GO:0003677">
    <property type="term" value="F:DNA binding"/>
    <property type="evidence" value="ECO:0007669"/>
    <property type="project" value="InterPro"/>
</dbReference>
<organism evidence="1 2">
    <name type="scientific">Candidatus Roizmanbacteria bacterium CG11_big_fil_rev_8_21_14_0_20_37_16</name>
    <dbReference type="NCBI Taxonomy" id="1974857"/>
    <lineage>
        <taxon>Bacteria</taxon>
        <taxon>Candidatus Roizmaniibacteriota</taxon>
    </lineage>
</organism>
<dbReference type="EMBL" id="PCVK01000010">
    <property type="protein sequence ID" value="PIQ71999.1"/>
    <property type="molecule type" value="Genomic_DNA"/>
</dbReference>
<dbReference type="GO" id="GO:0046872">
    <property type="term" value="F:metal ion binding"/>
    <property type="evidence" value="ECO:0007669"/>
    <property type="project" value="InterPro"/>
</dbReference>
<comment type="caution">
    <text evidence="1">The sequence shown here is derived from an EMBL/GenBank/DDBJ whole genome shotgun (WGS) entry which is preliminary data.</text>
</comment>
<sequence>MELSQRISRVIGQLKGIQKMVEEKRDCGDVLQQVSAVKKAIDALSKEIVVSNICEFLPHKDVEKVSRMIERAINL</sequence>
<dbReference type="InterPro" id="IPR003735">
    <property type="entry name" value="Metal_Tscrpt_repr"/>
</dbReference>
<dbReference type="InterPro" id="IPR038390">
    <property type="entry name" value="Metal_Tscrpt_repr_sf"/>
</dbReference>
<accession>A0A2H0KL84</accession>
<dbReference type="AlphaFoldDB" id="A0A2H0KL84"/>
<dbReference type="PANTHER" id="PTHR33677:SF5">
    <property type="entry name" value="TRANSCRIPTIONAL REPRESSOR FRMR"/>
    <property type="match status" value="1"/>
</dbReference>
<gene>
    <name evidence="1" type="ORF">COV87_00260</name>
</gene>
<dbReference type="PANTHER" id="PTHR33677">
    <property type="entry name" value="TRANSCRIPTIONAL REPRESSOR FRMR-RELATED"/>
    <property type="match status" value="1"/>
</dbReference>
<reference evidence="1 2" key="1">
    <citation type="submission" date="2017-09" db="EMBL/GenBank/DDBJ databases">
        <title>Depth-based differentiation of microbial function through sediment-hosted aquifers and enrichment of novel symbionts in the deep terrestrial subsurface.</title>
        <authorList>
            <person name="Probst A.J."/>
            <person name="Ladd B."/>
            <person name="Jarett J.K."/>
            <person name="Geller-Mcgrath D.E."/>
            <person name="Sieber C.M."/>
            <person name="Emerson J.B."/>
            <person name="Anantharaman K."/>
            <person name="Thomas B.C."/>
            <person name="Malmstrom R."/>
            <person name="Stieglmeier M."/>
            <person name="Klingl A."/>
            <person name="Woyke T."/>
            <person name="Ryan C.M."/>
            <person name="Banfield J.F."/>
        </authorList>
    </citation>
    <scope>NUCLEOTIDE SEQUENCE [LARGE SCALE GENOMIC DNA]</scope>
    <source>
        <strain evidence="1">CG11_big_fil_rev_8_21_14_0_20_37_16</strain>
    </source>
</reference>
<dbReference type="Pfam" id="PF02583">
    <property type="entry name" value="Trns_repr_metal"/>
    <property type="match status" value="1"/>
</dbReference>
<proteinExistence type="predicted"/>
<evidence type="ECO:0000313" key="1">
    <source>
        <dbReference type="EMBL" id="PIQ71999.1"/>
    </source>
</evidence>
<dbReference type="GO" id="GO:0045892">
    <property type="term" value="P:negative regulation of DNA-templated transcription"/>
    <property type="evidence" value="ECO:0007669"/>
    <property type="project" value="UniProtKB-ARBA"/>
</dbReference>
<protein>
    <submittedName>
        <fullName evidence="1">Cytoplasmic protein</fullName>
    </submittedName>
</protein>
<dbReference type="CDD" id="cd10148">
    <property type="entry name" value="CsoR-like_DUF156"/>
    <property type="match status" value="1"/>
</dbReference>